<keyword evidence="2" id="KW-0813">Transport</keyword>
<feature type="transmembrane region" description="Helical" evidence="6">
    <location>
        <begin position="184"/>
        <end position="204"/>
    </location>
</feature>
<evidence type="ECO:0000256" key="5">
    <source>
        <dbReference type="ARBA" id="ARBA00023136"/>
    </source>
</evidence>
<name>A0A8C8YG63_PROSS</name>
<dbReference type="PROSITE" id="PS50267">
    <property type="entry name" value="NA_NEUROTRAN_SYMP_3"/>
    <property type="match status" value="1"/>
</dbReference>
<dbReference type="GeneTree" id="ENSGT00940000163157"/>
<evidence type="ECO:0008006" key="9">
    <source>
        <dbReference type="Google" id="ProtNLM"/>
    </source>
</evidence>
<dbReference type="PRINTS" id="PR00176">
    <property type="entry name" value="NANEUSMPORT"/>
</dbReference>
<dbReference type="PANTHER" id="PTHR11616">
    <property type="entry name" value="SODIUM/CHLORIDE DEPENDENT TRANSPORTER"/>
    <property type="match status" value="1"/>
</dbReference>
<evidence type="ECO:0000256" key="4">
    <source>
        <dbReference type="ARBA" id="ARBA00022989"/>
    </source>
</evidence>
<dbReference type="Proteomes" id="UP000694414">
    <property type="component" value="Unplaced"/>
</dbReference>
<feature type="transmembrane region" description="Helical" evidence="6">
    <location>
        <begin position="216"/>
        <end position="237"/>
    </location>
</feature>
<reference evidence="7" key="1">
    <citation type="submission" date="2025-08" db="UniProtKB">
        <authorList>
            <consortium name="Ensembl"/>
        </authorList>
    </citation>
    <scope>IDENTIFICATION</scope>
</reference>
<keyword evidence="3 6" id="KW-0812">Transmembrane</keyword>
<accession>A0A8C8YG63</accession>
<proteinExistence type="predicted"/>
<dbReference type="InterPro" id="IPR000175">
    <property type="entry name" value="Na/ntran_symport"/>
</dbReference>
<evidence type="ECO:0000256" key="1">
    <source>
        <dbReference type="ARBA" id="ARBA00004141"/>
    </source>
</evidence>
<dbReference type="Pfam" id="PF00209">
    <property type="entry name" value="SNF"/>
    <property type="match status" value="1"/>
</dbReference>
<feature type="transmembrane region" description="Helical" evidence="6">
    <location>
        <begin position="257"/>
        <end position="278"/>
    </location>
</feature>
<dbReference type="InterPro" id="IPR037272">
    <property type="entry name" value="SNS_sf"/>
</dbReference>
<sequence>MGTIITFSSYKAGSNNFVTVASTVALVNLATSLLTTSIIFIVLGFWATTSGSTCVEKNVSMLMKLISKGVLPQDAKPPENILLMPPLDYLDWINNLPEHLQYQVIHHSLPCSIKVQKEKLMEGPGLAYAAFSQVVSLFPGSSFWAIIFFLALLIMELGALIRIAEGIILPLQNSVSIFIKHPRLVPVLVCLGGFLGSLIFTSHAGSYIMSLIDDHLVPLTLIIIVTFQNMALAWIYGARRFREELFNELGRPLWPTFIFLWCQVTLPGLLALLGICLAQLCQREALYYIAWNSSVSQEVKQPYLNRTLDWITFLSLLIFLPIPVHPLHHWWYFQNPVISDTLEKPLSFKKTSTVPSKPLEWPKHPLKKSTLGSQHKIGEGLLSLSRDEHRNPWWDRISRQSSTWLSMSLITSRLSMWSKVSKHYHSPLSVTTF</sequence>
<dbReference type="PANTHER" id="PTHR11616:SF233">
    <property type="entry name" value="TRANSPORTER"/>
    <property type="match status" value="1"/>
</dbReference>
<keyword evidence="8" id="KW-1185">Reference proteome</keyword>
<keyword evidence="5 6" id="KW-0472">Membrane</keyword>
<feature type="transmembrane region" description="Helical" evidence="6">
    <location>
        <begin position="20"/>
        <end position="47"/>
    </location>
</feature>
<evidence type="ECO:0000256" key="6">
    <source>
        <dbReference type="SAM" id="Phobius"/>
    </source>
</evidence>
<comment type="subcellular location">
    <subcellularLocation>
        <location evidence="1">Membrane</location>
        <topology evidence="1">Multi-pass membrane protein</topology>
    </subcellularLocation>
</comment>
<dbReference type="GO" id="GO:0006865">
    <property type="term" value="P:amino acid transport"/>
    <property type="evidence" value="ECO:0007669"/>
    <property type="project" value="TreeGrafter"/>
</dbReference>
<dbReference type="GO" id="GO:0005886">
    <property type="term" value="C:plasma membrane"/>
    <property type="evidence" value="ECO:0007669"/>
    <property type="project" value="TreeGrafter"/>
</dbReference>
<dbReference type="SUPFAM" id="SSF161070">
    <property type="entry name" value="SNF-like"/>
    <property type="match status" value="1"/>
</dbReference>
<dbReference type="Ensembl" id="ENSPSMT00000004103.1">
    <property type="protein sequence ID" value="ENSPSMP00000003364.1"/>
    <property type="gene ID" value="ENSPSMG00000002770.1"/>
</dbReference>
<dbReference type="AlphaFoldDB" id="A0A8C8YG63"/>
<evidence type="ECO:0000313" key="8">
    <source>
        <dbReference type="Proteomes" id="UP000694414"/>
    </source>
</evidence>
<feature type="transmembrane region" description="Helical" evidence="6">
    <location>
        <begin position="143"/>
        <end position="164"/>
    </location>
</feature>
<evidence type="ECO:0000313" key="7">
    <source>
        <dbReference type="Ensembl" id="ENSPSMP00000003364.1"/>
    </source>
</evidence>
<protein>
    <recommendedName>
        <fullName evidence="9">Orphan sodium-and chloride-dependent neurotransmitter transporter NTT5</fullName>
    </recommendedName>
</protein>
<evidence type="ECO:0000256" key="2">
    <source>
        <dbReference type="ARBA" id="ARBA00022448"/>
    </source>
</evidence>
<keyword evidence="4 6" id="KW-1133">Transmembrane helix</keyword>
<organism evidence="7 8">
    <name type="scientific">Prolemur simus</name>
    <name type="common">Greater bamboo lemur</name>
    <name type="synonym">Hapalemur simus</name>
    <dbReference type="NCBI Taxonomy" id="1328070"/>
    <lineage>
        <taxon>Eukaryota</taxon>
        <taxon>Metazoa</taxon>
        <taxon>Chordata</taxon>
        <taxon>Craniata</taxon>
        <taxon>Vertebrata</taxon>
        <taxon>Euteleostomi</taxon>
        <taxon>Mammalia</taxon>
        <taxon>Eutheria</taxon>
        <taxon>Euarchontoglires</taxon>
        <taxon>Primates</taxon>
        <taxon>Strepsirrhini</taxon>
        <taxon>Lemuriformes</taxon>
        <taxon>Lemuridae</taxon>
        <taxon>Prolemur</taxon>
    </lineage>
</organism>
<reference evidence="7" key="2">
    <citation type="submission" date="2025-09" db="UniProtKB">
        <authorList>
            <consortium name="Ensembl"/>
        </authorList>
    </citation>
    <scope>IDENTIFICATION</scope>
</reference>
<evidence type="ECO:0000256" key="3">
    <source>
        <dbReference type="ARBA" id="ARBA00022692"/>
    </source>
</evidence>
<dbReference type="GO" id="GO:0035725">
    <property type="term" value="P:sodium ion transmembrane transport"/>
    <property type="evidence" value="ECO:0007669"/>
    <property type="project" value="TreeGrafter"/>
</dbReference>
<feature type="transmembrane region" description="Helical" evidence="6">
    <location>
        <begin position="310"/>
        <end position="332"/>
    </location>
</feature>